<feature type="domain" description="Type II/III secretion system secretin-like" evidence="12">
    <location>
        <begin position="434"/>
        <end position="595"/>
    </location>
</feature>
<sequence>MMKIFRRAGSVLVLSLSVALLPMPAVAEETFELDMRGVDIREFISTVAKLTDKTIIMDDRVKGDVNIKSPRELSASELYEVFLLQLGVSGFAVVDMGGGILKVIPNQAAKIEGIPVQVEGDESQQSESIITRIVQVQNVDVDKLIPSLRPLIDNRTGVITPYSASNVILITDRESNVRRLLQIIQQVDKADSQSMETVPLQNASAKELERILTKLINDQAKEQGTPKPIITSDLRTNTLVIFGDQNSRAYLKRLIRDLDSEVKTSSNVRVHYLRYAKAEEMVPVLKSVSEAMLKQEGEKESASKSNINIEAHEQTNAIVLSGSPHIIRNLAEVISSLDIRRAQVLVEAIIIELTDRRAKELGVQWLFRGDPNGTAPIGGINFGSTAPAGIYNVATAASAGGEVLAGALGSLQGVSLGVGKIRDNSFSFAALMTALASDTESNILSTPSLLTLDNQEASILVGSEVPVITGSTASNNNSNPFQTITRQEIGIKLTVTPQINEGDAVQLSLEQEVSSLSGLSASDIITDKRTISTSVLVNDSQTIVLGGLIDDDIQESTEKVPILGDMPIIGRLFRADRTQKVKRNLMVFIRPTIVRDSETLRGLSSEKYNYIRAQQIMMHEGGINLFPAAKAPVLPAWTGLDPSPAGVMPELEADIDPSAQPEE</sequence>
<keyword evidence="5" id="KW-0812">Transmembrane</keyword>
<feature type="domain" description="NolW-like" evidence="13">
    <location>
        <begin position="268"/>
        <end position="343"/>
    </location>
</feature>
<dbReference type="InterPro" id="IPR001775">
    <property type="entry name" value="GspD/PilQ"/>
</dbReference>
<dbReference type="Pfam" id="PF00263">
    <property type="entry name" value="Secretin"/>
    <property type="match status" value="1"/>
</dbReference>
<keyword evidence="16" id="KW-1185">Reference proteome</keyword>
<dbReference type="InterPro" id="IPR004846">
    <property type="entry name" value="T2SS/T3SS_dom"/>
</dbReference>
<evidence type="ECO:0000256" key="4">
    <source>
        <dbReference type="ARBA" id="ARBA00022452"/>
    </source>
</evidence>
<feature type="domain" description="NolW-like" evidence="13">
    <location>
        <begin position="196"/>
        <end position="261"/>
    </location>
</feature>
<dbReference type="InterPro" id="IPR005644">
    <property type="entry name" value="NolW-like"/>
</dbReference>
<keyword evidence="4" id="KW-1134">Transmembrane beta strand</keyword>
<comment type="subcellular location">
    <subcellularLocation>
        <location evidence="1 10">Cell outer membrane</location>
    </subcellularLocation>
</comment>
<dbReference type="InterPro" id="IPR049371">
    <property type="entry name" value="GspD-like_N0"/>
</dbReference>
<keyword evidence="9" id="KW-0998">Cell outer membrane</keyword>
<dbReference type="GO" id="GO:0015627">
    <property type="term" value="C:type II protein secretion system complex"/>
    <property type="evidence" value="ECO:0007669"/>
    <property type="project" value="InterPro"/>
</dbReference>
<keyword evidence="3 10" id="KW-0813">Transport</keyword>
<evidence type="ECO:0000259" key="14">
    <source>
        <dbReference type="Pfam" id="PF21305"/>
    </source>
</evidence>
<evidence type="ECO:0000256" key="3">
    <source>
        <dbReference type="ARBA" id="ARBA00022448"/>
    </source>
</evidence>
<dbReference type="RefSeq" id="WP_246386772.1">
    <property type="nucleotide sequence ID" value="NZ_JACHWY010000002.1"/>
</dbReference>
<dbReference type="InterPro" id="IPR013356">
    <property type="entry name" value="T2SS_GspD"/>
</dbReference>
<comment type="similarity">
    <text evidence="2">Belongs to the bacterial secretin family. GSP D subfamily.</text>
</comment>
<dbReference type="PRINTS" id="PR00811">
    <property type="entry name" value="BCTERIALGSPD"/>
</dbReference>
<dbReference type="EMBL" id="JACHWY010000002">
    <property type="protein sequence ID" value="MBB3048066.1"/>
    <property type="molecule type" value="Genomic_DNA"/>
</dbReference>
<dbReference type="PANTHER" id="PTHR30332:SF24">
    <property type="entry name" value="SECRETIN GSPD-RELATED"/>
    <property type="match status" value="1"/>
</dbReference>
<keyword evidence="8" id="KW-0472">Membrane</keyword>
<dbReference type="Pfam" id="PF21305">
    <property type="entry name" value="type_II_gspD_N0"/>
    <property type="match status" value="1"/>
</dbReference>
<protein>
    <submittedName>
        <fullName evidence="15">General secretion pathway protein D</fullName>
    </submittedName>
</protein>
<dbReference type="NCBIfam" id="TIGR02517">
    <property type="entry name" value="type_II_gspD"/>
    <property type="match status" value="1"/>
</dbReference>
<comment type="caution">
    <text evidence="15">The sequence shown here is derived from an EMBL/GenBank/DDBJ whole genome shotgun (WGS) entry which is preliminary data.</text>
</comment>
<evidence type="ECO:0000256" key="6">
    <source>
        <dbReference type="ARBA" id="ARBA00022729"/>
    </source>
</evidence>
<evidence type="ECO:0000313" key="16">
    <source>
        <dbReference type="Proteomes" id="UP000537130"/>
    </source>
</evidence>
<keyword evidence="7" id="KW-0653">Protein transport</keyword>
<dbReference type="InterPro" id="IPR038591">
    <property type="entry name" value="NolW-like_sf"/>
</dbReference>
<dbReference type="Proteomes" id="UP000537130">
    <property type="component" value="Unassembled WGS sequence"/>
</dbReference>
<evidence type="ECO:0000256" key="10">
    <source>
        <dbReference type="RuleBase" id="RU004004"/>
    </source>
</evidence>
<evidence type="ECO:0000313" key="15">
    <source>
        <dbReference type="EMBL" id="MBB3048066.1"/>
    </source>
</evidence>
<keyword evidence="6 11" id="KW-0732">Signal</keyword>
<evidence type="ECO:0000256" key="7">
    <source>
        <dbReference type="ARBA" id="ARBA00022927"/>
    </source>
</evidence>
<evidence type="ECO:0000259" key="12">
    <source>
        <dbReference type="Pfam" id="PF00263"/>
    </source>
</evidence>
<proteinExistence type="inferred from homology"/>
<evidence type="ECO:0000256" key="9">
    <source>
        <dbReference type="ARBA" id="ARBA00023237"/>
    </source>
</evidence>
<dbReference type="InterPro" id="IPR050810">
    <property type="entry name" value="Bact_Secretion_Sys_Channel"/>
</dbReference>
<evidence type="ECO:0000259" key="13">
    <source>
        <dbReference type="Pfam" id="PF03958"/>
    </source>
</evidence>
<dbReference type="AlphaFoldDB" id="A0A7W4W5X7"/>
<dbReference type="Gene3D" id="3.30.1370.120">
    <property type="match status" value="3"/>
</dbReference>
<evidence type="ECO:0000256" key="2">
    <source>
        <dbReference type="ARBA" id="ARBA00006980"/>
    </source>
</evidence>
<feature type="chain" id="PRO_5030794139" evidence="11">
    <location>
        <begin position="28"/>
        <end position="663"/>
    </location>
</feature>
<evidence type="ECO:0000256" key="11">
    <source>
        <dbReference type="SAM" id="SignalP"/>
    </source>
</evidence>
<gene>
    <name evidence="15" type="ORF">FHR99_002332</name>
</gene>
<evidence type="ECO:0000256" key="8">
    <source>
        <dbReference type="ARBA" id="ARBA00023136"/>
    </source>
</evidence>
<feature type="domain" description="GspD-like N0" evidence="14">
    <location>
        <begin position="33"/>
        <end position="103"/>
    </location>
</feature>
<name>A0A7W4W5X7_9GAMM</name>
<organism evidence="15 16">
    <name type="scientific">Litorivivens lipolytica</name>
    <dbReference type="NCBI Taxonomy" id="1524264"/>
    <lineage>
        <taxon>Bacteria</taxon>
        <taxon>Pseudomonadati</taxon>
        <taxon>Pseudomonadota</taxon>
        <taxon>Gammaproteobacteria</taxon>
        <taxon>Litorivivens</taxon>
    </lineage>
</organism>
<accession>A0A7W4W5X7</accession>
<dbReference type="GO" id="GO:0009279">
    <property type="term" value="C:cell outer membrane"/>
    <property type="evidence" value="ECO:0007669"/>
    <property type="project" value="UniProtKB-SubCell"/>
</dbReference>
<feature type="domain" description="NolW-like" evidence="13">
    <location>
        <begin position="131"/>
        <end position="193"/>
    </location>
</feature>
<dbReference type="Pfam" id="PF03958">
    <property type="entry name" value="Secretin_N"/>
    <property type="match status" value="3"/>
</dbReference>
<evidence type="ECO:0000256" key="1">
    <source>
        <dbReference type="ARBA" id="ARBA00004442"/>
    </source>
</evidence>
<dbReference type="GO" id="GO:0015628">
    <property type="term" value="P:protein secretion by the type II secretion system"/>
    <property type="evidence" value="ECO:0007669"/>
    <property type="project" value="InterPro"/>
</dbReference>
<evidence type="ECO:0000256" key="5">
    <source>
        <dbReference type="ARBA" id="ARBA00022692"/>
    </source>
</evidence>
<feature type="signal peptide" evidence="11">
    <location>
        <begin position="1"/>
        <end position="27"/>
    </location>
</feature>
<reference evidence="15 16" key="1">
    <citation type="submission" date="2020-08" db="EMBL/GenBank/DDBJ databases">
        <title>Genomic Encyclopedia of Type Strains, Phase III (KMG-III): the genomes of soil and plant-associated and newly described type strains.</title>
        <authorList>
            <person name="Whitman W."/>
        </authorList>
    </citation>
    <scope>NUCLEOTIDE SEQUENCE [LARGE SCALE GENOMIC DNA]</scope>
    <source>
        <strain evidence="15 16">CECT 8654</strain>
    </source>
</reference>
<dbReference type="PANTHER" id="PTHR30332">
    <property type="entry name" value="PROBABLE GENERAL SECRETION PATHWAY PROTEIN D"/>
    <property type="match status" value="1"/>
</dbReference>